<evidence type="ECO:0000256" key="2">
    <source>
        <dbReference type="ARBA" id="ARBA00022475"/>
    </source>
</evidence>
<dbReference type="GO" id="GO:0016757">
    <property type="term" value="F:glycosyltransferase activity"/>
    <property type="evidence" value="ECO:0007669"/>
    <property type="project" value="UniProtKB-KW"/>
</dbReference>
<evidence type="ECO:0000256" key="5">
    <source>
        <dbReference type="ARBA" id="ARBA00022989"/>
    </source>
</evidence>
<gene>
    <name evidence="10" type="ORF">QTH91_11545</name>
</gene>
<feature type="transmembrane region" description="Helical" evidence="9">
    <location>
        <begin position="409"/>
        <end position="429"/>
    </location>
</feature>
<evidence type="ECO:0000256" key="4">
    <source>
        <dbReference type="ARBA" id="ARBA00022692"/>
    </source>
</evidence>
<dbReference type="EC" id="2.4.-.-" evidence="10"/>
<evidence type="ECO:0000313" key="11">
    <source>
        <dbReference type="Proteomes" id="UP001174908"/>
    </source>
</evidence>
<dbReference type="RefSeq" id="WP_286660218.1">
    <property type="nucleotide sequence ID" value="NZ_JASZYV010000002.1"/>
</dbReference>
<keyword evidence="10" id="KW-0328">Glycosyltransferase</keyword>
<proteinExistence type="inferred from homology"/>
<feature type="transmembrane region" description="Helical" evidence="9">
    <location>
        <begin position="214"/>
        <end position="233"/>
    </location>
</feature>
<keyword evidence="2" id="KW-1003">Cell membrane</keyword>
<feature type="transmembrane region" description="Helical" evidence="9">
    <location>
        <begin position="141"/>
        <end position="157"/>
    </location>
</feature>
<evidence type="ECO:0000256" key="9">
    <source>
        <dbReference type="SAM" id="Phobius"/>
    </source>
</evidence>
<comment type="caution">
    <text evidence="10">The sequence shown here is derived from an EMBL/GenBank/DDBJ whole genome shotgun (WGS) entry which is preliminary data.</text>
</comment>
<evidence type="ECO:0000256" key="6">
    <source>
        <dbReference type="ARBA" id="ARBA00023136"/>
    </source>
</evidence>
<feature type="transmembrane region" description="Helical" evidence="9">
    <location>
        <begin position="290"/>
        <end position="310"/>
    </location>
</feature>
<keyword evidence="6 9" id="KW-0472">Membrane</keyword>
<evidence type="ECO:0000256" key="7">
    <source>
        <dbReference type="ARBA" id="ARBA00024033"/>
    </source>
</evidence>
<name>A0ABT7NAZ3_9BURK</name>
<evidence type="ECO:0000313" key="10">
    <source>
        <dbReference type="EMBL" id="MDM0045118.1"/>
    </source>
</evidence>
<keyword evidence="5 9" id="KW-1133">Transmembrane helix</keyword>
<dbReference type="EMBL" id="JASZYV010000002">
    <property type="protein sequence ID" value="MDM0045118.1"/>
    <property type="molecule type" value="Genomic_DNA"/>
</dbReference>
<feature type="transmembrane region" description="Helical" evidence="9">
    <location>
        <begin position="6"/>
        <end position="24"/>
    </location>
</feature>
<keyword evidence="4 9" id="KW-0812">Transmembrane</keyword>
<protein>
    <submittedName>
        <fullName evidence="10">Glycosyltransferase family 87 protein</fullName>
        <ecNumber evidence="10">2.4.-.-</ecNumber>
    </submittedName>
</protein>
<feature type="transmembrane region" description="Helical" evidence="9">
    <location>
        <begin position="31"/>
        <end position="50"/>
    </location>
</feature>
<evidence type="ECO:0000256" key="1">
    <source>
        <dbReference type="ARBA" id="ARBA00004651"/>
    </source>
</evidence>
<feature type="transmembrane region" description="Helical" evidence="9">
    <location>
        <begin position="107"/>
        <end position="129"/>
    </location>
</feature>
<evidence type="ECO:0000256" key="8">
    <source>
        <dbReference type="SAM" id="MobiDB-lite"/>
    </source>
</evidence>
<keyword evidence="11" id="KW-1185">Reference proteome</keyword>
<keyword evidence="3 10" id="KW-0808">Transferase</keyword>
<reference evidence="10" key="1">
    <citation type="submission" date="2023-06" db="EMBL/GenBank/DDBJ databases">
        <authorList>
            <person name="Jiang Y."/>
            <person name="Liu Q."/>
        </authorList>
    </citation>
    <scope>NUCLEOTIDE SEQUENCE</scope>
    <source>
        <strain evidence="10">CGMCC 1.12089</strain>
    </source>
</reference>
<feature type="transmembrane region" description="Helical" evidence="9">
    <location>
        <begin position="187"/>
        <end position="208"/>
    </location>
</feature>
<evidence type="ECO:0000256" key="3">
    <source>
        <dbReference type="ARBA" id="ARBA00022679"/>
    </source>
</evidence>
<feature type="compositionally biased region" description="Polar residues" evidence="8">
    <location>
        <begin position="447"/>
        <end position="457"/>
    </location>
</feature>
<accession>A0ABT7NAZ3</accession>
<comment type="similarity">
    <text evidence="7">Belongs to the glycosyltransferase 87 family.</text>
</comment>
<comment type="subcellular location">
    <subcellularLocation>
        <location evidence="1">Cell membrane</location>
        <topology evidence="1">Multi-pass membrane protein</topology>
    </subcellularLocation>
</comment>
<feature type="region of interest" description="Disordered" evidence="8">
    <location>
        <begin position="436"/>
        <end position="457"/>
    </location>
</feature>
<organism evidence="10 11">
    <name type="scientific">Variovorax dokdonensis</name>
    <dbReference type="NCBI Taxonomy" id="344883"/>
    <lineage>
        <taxon>Bacteria</taxon>
        <taxon>Pseudomonadati</taxon>
        <taxon>Pseudomonadota</taxon>
        <taxon>Betaproteobacteria</taxon>
        <taxon>Burkholderiales</taxon>
        <taxon>Comamonadaceae</taxon>
        <taxon>Variovorax</taxon>
    </lineage>
</organism>
<dbReference type="Proteomes" id="UP001174908">
    <property type="component" value="Unassembled WGS sequence"/>
</dbReference>
<sequence>MKALLAQVLPLIGLLIGLAVFLRWRATGRTVPILPVLGACALMGVGLFAVSDPPGLFEDFRDAYFGAGVALQQGPAALGPMIDKGTDGFVNLPIIAYAFWPLGALSLHAAMVIFSLAGVVCVLAAWLALVRGLSLDRTSSLALLFVFACWGPLAYSVREANLTHFLLWPLAASMLMLRRGEDFRAGVLLGLAALVKLPLLLFGVYYLFFGRWRVALGGALTCVAAVLASLAVFGWDMHVRWYEACIQPYANDPMPAFNVQSVQAYISRLQLGASGLFQWKVVPLHGWAPMLSKLLVALTYAGVLVFLWHARRLSGATAAGAPGQNGMLASDAEFMLVMALACVTSPLSWSHYYCWFLLPAAFFLRSLQQPAAPSRPWRGLGWLALVACAAPVVTLRIDPWWLAEIHARSTTSVLLFAGLLWMLWLGLSLRAMQKHSPSQRSSAERNGPQTGYFSPEG</sequence>
<dbReference type="InterPro" id="IPR018584">
    <property type="entry name" value="GT87"/>
</dbReference>
<dbReference type="Pfam" id="PF09594">
    <property type="entry name" value="GT87"/>
    <property type="match status" value="1"/>
</dbReference>
<feature type="transmembrane region" description="Helical" evidence="9">
    <location>
        <begin position="379"/>
        <end position="397"/>
    </location>
</feature>